<protein>
    <submittedName>
        <fullName evidence="3">DUF4097 family beta strand repeat-containing protein</fullName>
    </submittedName>
</protein>
<organism evidence="3 4">
    <name type="scientific">Halobaculum roseum</name>
    <dbReference type="NCBI Taxonomy" id="2175149"/>
    <lineage>
        <taxon>Archaea</taxon>
        <taxon>Methanobacteriati</taxon>
        <taxon>Methanobacteriota</taxon>
        <taxon>Stenosarchaea group</taxon>
        <taxon>Halobacteria</taxon>
        <taxon>Halobacteriales</taxon>
        <taxon>Haloferacaceae</taxon>
        <taxon>Halobaculum</taxon>
    </lineage>
</organism>
<evidence type="ECO:0000259" key="2">
    <source>
        <dbReference type="Pfam" id="PF13349"/>
    </source>
</evidence>
<name>A0ABD5MKN5_9EURY</name>
<dbReference type="GeneID" id="67209666"/>
<proteinExistence type="predicted"/>
<sequence length="292" mass="30097">MVRHRLKGWAVERESVSRDLTRRRVLAGGATALLASIAGCSGATPFVGKRTERDETVAVDGAERLVARTDLGDVTLRAEARDDVVVRITKQASSVTADLSDLAFRVERSGGDLVLRSEFTGDTEFFGGRPSMSLDVTLPRSLPVSAVRSSVGDVSVDGVDGDVDAETDTGDVRLRGVSGSVRAAASTGDVTVADPDAIRGARTQTGDVTADVPDLDGDVRVESRTGDVAVAVGGNVDADLRVATSTGDVSVDGVSLSEATRTDELVTGTLGEGGPSLAVETRTGDASVSPLN</sequence>
<dbReference type="AlphaFoldDB" id="A0ABD5MKN5"/>
<gene>
    <name evidence="3" type="ORF">ACFFOL_04280</name>
</gene>
<dbReference type="EMBL" id="JBHMAJ010000003">
    <property type="protein sequence ID" value="MFB9823404.1"/>
    <property type="molecule type" value="Genomic_DNA"/>
</dbReference>
<evidence type="ECO:0000313" key="4">
    <source>
        <dbReference type="Proteomes" id="UP001589595"/>
    </source>
</evidence>
<feature type="region of interest" description="Disordered" evidence="1">
    <location>
        <begin position="268"/>
        <end position="292"/>
    </location>
</feature>
<dbReference type="Proteomes" id="UP001589595">
    <property type="component" value="Unassembled WGS sequence"/>
</dbReference>
<feature type="domain" description="DUF4097" evidence="2">
    <location>
        <begin position="76"/>
        <end position="288"/>
    </location>
</feature>
<evidence type="ECO:0000256" key="1">
    <source>
        <dbReference type="SAM" id="MobiDB-lite"/>
    </source>
</evidence>
<reference evidence="3" key="1">
    <citation type="submission" date="2024-09" db="EMBL/GenBank/DDBJ databases">
        <authorList>
            <person name="Sun Q."/>
        </authorList>
    </citation>
    <scope>NUCLEOTIDE SEQUENCE [LARGE SCALE GENOMIC DNA]</scope>
    <source>
        <strain evidence="3">JCM 31273</strain>
    </source>
</reference>
<accession>A0ABD5MKN5</accession>
<keyword evidence="4" id="KW-1185">Reference proteome</keyword>
<dbReference type="Pfam" id="PF13349">
    <property type="entry name" value="DUF4097"/>
    <property type="match status" value="1"/>
</dbReference>
<comment type="caution">
    <text evidence="3">The sequence shown here is derived from an EMBL/GenBank/DDBJ whole genome shotgun (WGS) entry which is preliminary data.</text>
</comment>
<dbReference type="InterPro" id="IPR025164">
    <property type="entry name" value="Toastrack_DUF4097"/>
</dbReference>
<dbReference type="RefSeq" id="WP_222922391.1">
    <property type="nucleotide sequence ID" value="NZ_CP082286.1"/>
</dbReference>
<evidence type="ECO:0000313" key="3">
    <source>
        <dbReference type="EMBL" id="MFB9823404.1"/>
    </source>
</evidence>